<dbReference type="EMBL" id="JBIGHZ010000003">
    <property type="protein sequence ID" value="MFG6448191.1"/>
    <property type="molecule type" value="Genomic_DNA"/>
</dbReference>
<evidence type="ECO:0000256" key="4">
    <source>
        <dbReference type="ARBA" id="ARBA00023136"/>
    </source>
</evidence>
<evidence type="ECO:0000313" key="9">
    <source>
        <dbReference type="EMBL" id="MFG6448191.1"/>
    </source>
</evidence>
<keyword evidence="9" id="KW-0282">Flagellum</keyword>
<protein>
    <recommendedName>
        <fullName evidence="7">Flagellar protein</fullName>
    </recommendedName>
</protein>
<dbReference type="PANTHER" id="PTHR38766:SF1">
    <property type="entry name" value="FLAGELLAR PROTEIN FLIO"/>
    <property type="match status" value="1"/>
</dbReference>
<proteinExistence type="inferred from homology"/>
<keyword evidence="1 7" id="KW-1003">Cell membrane</keyword>
<gene>
    <name evidence="9" type="primary">fliO</name>
    <name evidence="9" type="ORF">ACG0Z6_08015</name>
</gene>
<evidence type="ECO:0000256" key="3">
    <source>
        <dbReference type="ARBA" id="ARBA00022989"/>
    </source>
</evidence>
<feature type="compositionally biased region" description="Polar residues" evidence="8">
    <location>
        <begin position="100"/>
        <end position="113"/>
    </location>
</feature>
<keyword evidence="5 7" id="KW-0975">Bacterial flagellum</keyword>
<comment type="caution">
    <text evidence="9">The sequence shown here is derived from an EMBL/GenBank/DDBJ whole genome shotgun (WGS) entry which is preliminary data.</text>
</comment>
<comment type="subcellular location">
    <subcellularLocation>
        <location evidence="7">Cell membrane</location>
    </subcellularLocation>
    <subcellularLocation>
        <location evidence="7">Bacterial flagellum basal body</location>
    </subcellularLocation>
</comment>
<evidence type="ECO:0000256" key="5">
    <source>
        <dbReference type="ARBA" id="ARBA00023143"/>
    </source>
</evidence>
<keyword evidence="10" id="KW-1185">Reference proteome</keyword>
<sequence length="121" mass="12882">MNASLLPLLWFVVIIALIPLVLWLLKRGPLGLGRQSEALKLVAQLPLSPSQRVLLVEVGQGDARQWLVLGATAQHINTLHSLPAQALPAAGPDTPAHAQSFAQQLAQRLSGHTPNDRGGQA</sequence>
<name>A0ABW7FV44_9BURK</name>
<dbReference type="NCBIfam" id="TIGR03500">
    <property type="entry name" value="FliO_TIGR"/>
    <property type="match status" value="1"/>
</dbReference>
<keyword evidence="9" id="KW-0966">Cell projection</keyword>
<accession>A0ABW7FV44</accession>
<dbReference type="PANTHER" id="PTHR38766">
    <property type="entry name" value="FLAGELLAR PROTEIN FLIO"/>
    <property type="match status" value="1"/>
</dbReference>
<evidence type="ECO:0000313" key="10">
    <source>
        <dbReference type="Proteomes" id="UP001606099"/>
    </source>
</evidence>
<dbReference type="Pfam" id="PF04347">
    <property type="entry name" value="FliO"/>
    <property type="match status" value="1"/>
</dbReference>
<keyword evidence="4 7" id="KW-0472">Membrane</keyword>
<dbReference type="InterPro" id="IPR052205">
    <property type="entry name" value="FliO/MopB"/>
</dbReference>
<evidence type="ECO:0000256" key="8">
    <source>
        <dbReference type="SAM" id="MobiDB-lite"/>
    </source>
</evidence>
<feature type="transmembrane region" description="Helical" evidence="7">
    <location>
        <begin position="6"/>
        <end position="25"/>
    </location>
</feature>
<dbReference type="InterPro" id="IPR022781">
    <property type="entry name" value="Flagellar_biosynth_FliO"/>
</dbReference>
<keyword evidence="2 7" id="KW-0812">Transmembrane</keyword>
<evidence type="ECO:0000256" key="7">
    <source>
        <dbReference type="RuleBase" id="RU362064"/>
    </source>
</evidence>
<dbReference type="RefSeq" id="WP_394460227.1">
    <property type="nucleotide sequence ID" value="NZ_JBIGHZ010000003.1"/>
</dbReference>
<reference evidence="9 10" key="1">
    <citation type="submission" date="2024-08" db="EMBL/GenBank/DDBJ databases">
        <authorList>
            <person name="Lu H."/>
        </authorList>
    </citation>
    <scope>NUCLEOTIDE SEQUENCE [LARGE SCALE GENOMIC DNA]</scope>
    <source>
        <strain evidence="9 10">BYS180W</strain>
    </source>
</reference>
<evidence type="ECO:0000256" key="6">
    <source>
        <dbReference type="ARBA" id="ARBA00037937"/>
    </source>
</evidence>
<evidence type="ECO:0000256" key="2">
    <source>
        <dbReference type="ARBA" id="ARBA00022692"/>
    </source>
</evidence>
<keyword evidence="9" id="KW-0969">Cilium</keyword>
<evidence type="ECO:0000256" key="1">
    <source>
        <dbReference type="ARBA" id="ARBA00022475"/>
    </source>
</evidence>
<organism evidence="9 10">
    <name type="scientific">Roseateles rivi</name>
    <dbReference type="NCBI Taxonomy" id="3299028"/>
    <lineage>
        <taxon>Bacteria</taxon>
        <taxon>Pseudomonadati</taxon>
        <taxon>Pseudomonadota</taxon>
        <taxon>Betaproteobacteria</taxon>
        <taxon>Burkholderiales</taxon>
        <taxon>Sphaerotilaceae</taxon>
        <taxon>Roseateles</taxon>
    </lineage>
</organism>
<dbReference type="Proteomes" id="UP001606099">
    <property type="component" value="Unassembled WGS sequence"/>
</dbReference>
<comment type="similarity">
    <text evidence="6 7">Belongs to the FliO/MopB family.</text>
</comment>
<keyword evidence="3 7" id="KW-1133">Transmembrane helix</keyword>
<feature type="region of interest" description="Disordered" evidence="8">
    <location>
        <begin position="87"/>
        <end position="121"/>
    </location>
</feature>